<evidence type="ECO:0000313" key="3">
    <source>
        <dbReference type="Proteomes" id="UP000325289"/>
    </source>
</evidence>
<evidence type="ECO:0000313" key="2">
    <source>
        <dbReference type="EMBL" id="SFD44269.1"/>
    </source>
</evidence>
<sequence>MIRNAALLAVFGAPASAELALDAPETCLARARADGPVTAARSGGTEEARTAGTRARLPASRDDVRDHVTAIRGTEGRYGALAGFVPCDRTEALARHPNARTSEIVRTRCEARASGPAYARLFRRGALSE</sequence>
<accession>A0A1I1SCQ7</accession>
<name>A0A1I1SCQ7_9RHOB</name>
<reference evidence="2 3" key="1">
    <citation type="submission" date="2016-10" db="EMBL/GenBank/DDBJ databases">
        <authorList>
            <person name="Varghese N."/>
            <person name="Submissions S."/>
        </authorList>
    </citation>
    <scope>NUCLEOTIDE SEQUENCE [LARGE SCALE GENOMIC DNA]</scope>
    <source>
        <strain evidence="3">YIM D21,KCTC 23444,ACCC 10710</strain>
    </source>
</reference>
<dbReference type="RefSeq" id="WP_149753919.1">
    <property type="nucleotide sequence ID" value="NZ_FOMS01000001.1"/>
</dbReference>
<gene>
    <name evidence="2" type="ORF">SAMN04515678_101100</name>
</gene>
<dbReference type="EMBL" id="FOMS01000001">
    <property type="protein sequence ID" value="SFD44269.1"/>
    <property type="molecule type" value="Genomic_DNA"/>
</dbReference>
<dbReference type="Proteomes" id="UP000325289">
    <property type="component" value="Unassembled WGS sequence"/>
</dbReference>
<proteinExistence type="predicted"/>
<protein>
    <submittedName>
        <fullName evidence="2">Uncharacterized protein</fullName>
    </submittedName>
</protein>
<dbReference type="AlphaFoldDB" id="A0A1I1SCQ7"/>
<organism evidence="2 3">
    <name type="scientific">Roseivivax sediminis</name>
    <dbReference type="NCBI Taxonomy" id="936889"/>
    <lineage>
        <taxon>Bacteria</taxon>
        <taxon>Pseudomonadati</taxon>
        <taxon>Pseudomonadota</taxon>
        <taxon>Alphaproteobacteria</taxon>
        <taxon>Rhodobacterales</taxon>
        <taxon>Roseobacteraceae</taxon>
        <taxon>Roseivivax</taxon>
    </lineage>
</organism>
<feature type="region of interest" description="Disordered" evidence="1">
    <location>
        <begin position="35"/>
        <end position="63"/>
    </location>
</feature>
<dbReference type="OrthoDB" id="7866682at2"/>
<keyword evidence="3" id="KW-1185">Reference proteome</keyword>
<evidence type="ECO:0000256" key="1">
    <source>
        <dbReference type="SAM" id="MobiDB-lite"/>
    </source>
</evidence>